<keyword evidence="11 16" id="KW-0520">NAD</keyword>
<dbReference type="InterPro" id="IPR001750">
    <property type="entry name" value="ND/Mrp_TM"/>
</dbReference>
<dbReference type="PRINTS" id="PR01434">
    <property type="entry name" value="NADHDHGNASE5"/>
</dbReference>
<feature type="transmembrane region" description="Helical" evidence="16">
    <location>
        <begin position="211"/>
        <end position="229"/>
    </location>
</feature>
<feature type="transmembrane region" description="Helical" evidence="16">
    <location>
        <begin position="151"/>
        <end position="168"/>
    </location>
</feature>
<geneLocation type="mitochondrion" evidence="20"/>
<evidence type="ECO:0000256" key="5">
    <source>
        <dbReference type="ARBA" id="ARBA00022660"/>
    </source>
</evidence>
<keyword evidence="6 16" id="KW-0812">Transmembrane</keyword>
<feature type="transmembrane region" description="Helical" evidence="16">
    <location>
        <begin position="543"/>
        <end position="568"/>
    </location>
</feature>
<dbReference type="InterPro" id="IPR010934">
    <property type="entry name" value="NADH_DH_su5_C"/>
</dbReference>
<evidence type="ECO:0000256" key="12">
    <source>
        <dbReference type="ARBA" id="ARBA00023075"/>
    </source>
</evidence>
<evidence type="ECO:0000259" key="19">
    <source>
        <dbReference type="Pfam" id="PF06455"/>
    </source>
</evidence>
<feature type="transmembrane region" description="Helical" evidence="16">
    <location>
        <begin position="331"/>
        <end position="354"/>
    </location>
</feature>
<comment type="subcellular location">
    <subcellularLocation>
        <location evidence="1">Mitochondrion inner membrane</location>
        <topology evidence="1">Multi-pass membrane protein</topology>
    </subcellularLocation>
</comment>
<keyword evidence="5" id="KW-0679">Respiratory chain</keyword>
<feature type="transmembrane region" description="Helical" evidence="16">
    <location>
        <begin position="6"/>
        <end position="27"/>
    </location>
</feature>
<evidence type="ECO:0000256" key="2">
    <source>
        <dbReference type="ARBA" id="ARBA00012944"/>
    </source>
</evidence>
<dbReference type="PANTHER" id="PTHR42829:SF2">
    <property type="entry name" value="NADH-UBIQUINONE OXIDOREDUCTASE CHAIN 5"/>
    <property type="match status" value="1"/>
</dbReference>
<dbReference type="CTD" id="4540"/>
<keyword evidence="8" id="KW-1278">Translocase</keyword>
<evidence type="ECO:0000256" key="13">
    <source>
        <dbReference type="ARBA" id="ARBA00023128"/>
    </source>
</evidence>
<protein>
    <recommendedName>
        <fullName evidence="3 16">NADH-ubiquinone oxidoreductase chain 5</fullName>
        <ecNumber evidence="2 16">7.1.1.2</ecNumber>
    </recommendedName>
</protein>
<keyword evidence="9" id="KW-0249">Electron transport</keyword>
<keyword evidence="14 16" id="KW-0472">Membrane</keyword>
<dbReference type="RefSeq" id="YP_003934391.1">
    <property type="nucleotide sequence ID" value="NC_014585.1"/>
</dbReference>
<reference evidence="20" key="1">
    <citation type="journal article" date="2010" name="BMC Genomics">
        <title>Sessile snails, dynamic genomes: gene rearrangements within the mitochondrial genome of a family of caenogastropod molluscs.</title>
        <authorList>
            <person name="Rawlings T.A."/>
            <person name="MacInnis M.J."/>
            <person name="Bieler R."/>
            <person name="Boore J.L."/>
            <person name="Collins T.M."/>
        </authorList>
    </citation>
    <scope>NUCLEOTIDE SEQUENCE</scope>
    <source>
        <tissue evidence="20">Buccal mass</tissue>
    </source>
</reference>
<dbReference type="GO" id="GO:0042773">
    <property type="term" value="P:ATP synthesis coupled electron transport"/>
    <property type="evidence" value="ECO:0007669"/>
    <property type="project" value="InterPro"/>
</dbReference>
<evidence type="ECO:0000256" key="15">
    <source>
        <dbReference type="ARBA" id="ARBA00049551"/>
    </source>
</evidence>
<dbReference type="EC" id="7.1.1.2" evidence="2 16"/>
<accession>E2FLT4</accession>
<feature type="transmembrane region" description="Helical" evidence="16">
    <location>
        <begin position="113"/>
        <end position="130"/>
    </location>
</feature>
<gene>
    <name evidence="20" type="primary">ND5</name>
</gene>
<name>E2FLT4_9CAEN</name>
<feature type="transmembrane region" description="Helical" evidence="16">
    <location>
        <begin position="241"/>
        <end position="262"/>
    </location>
</feature>
<feature type="domain" description="NADH dehydrogenase subunit 5 C-terminal" evidence="19">
    <location>
        <begin position="390"/>
        <end position="562"/>
    </location>
</feature>
<evidence type="ECO:0000256" key="14">
    <source>
        <dbReference type="ARBA" id="ARBA00023136"/>
    </source>
</evidence>
<proteinExistence type="inferred from homology"/>
<keyword evidence="4 16" id="KW-0813">Transport</keyword>
<evidence type="ECO:0000256" key="6">
    <source>
        <dbReference type="ARBA" id="ARBA00022692"/>
    </source>
</evidence>
<comment type="catalytic activity">
    <reaction evidence="15 16">
        <text>a ubiquinone + NADH + 5 H(+)(in) = a ubiquinol + NAD(+) + 4 H(+)(out)</text>
        <dbReference type="Rhea" id="RHEA:29091"/>
        <dbReference type="Rhea" id="RHEA-COMP:9565"/>
        <dbReference type="Rhea" id="RHEA-COMP:9566"/>
        <dbReference type="ChEBI" id="CHEBI:15378"/>
        <dbReference type="ChEBI" id="CHEBI:16389"/>
        <dbReference type="ChEBI" id="CHEBI:17976"/>
        <dbReference type="ChEBI" id="CHEBI:57540"/>
        <dbReference type="ChEBI" id="CHEBI:57945"/>
        <dbReference type="EC" id="7.1.1.2"/>
    </reaction>
</comment>
<dbReference type="PANTHER" id="PTHR42829">
    <property type="entry name" value="NADH-UBIQUINONE OXIDOREDUCTASE CHAIN 5"/>
    <property type="match status" value="1"/>
</dbReference>
<dbReference type="InterPro" id="IPR003945">
    <property type="entry name" value="NU5C-like"/>
</dbReference>
<dbReference type="Pfam" id="PF00361">
    <property type="entry name" value="Proton_antipo_M"/>
    <property type="match status" value="1"/>
</dbReference>
<dbReference type="GO" id="GO:0003954">
    <property type="term" value="F:NADH dehydrogenase activity"/>
    <property type="evidence" value="ECO:0007669"/>
    <property type="project" value="TreeGrafter"/>
</dbReference>
<feature type="transmembrane region" description="Helical" evidence="16">
    <location>
        <begin position="374"/>
        <end position="394"/>
    </location>
</feature>
<evidence type="ECO:0000256" key="8">
    <source>
        <dbReference type="ARBA" id="ARBA00022967"/>
    </source>
</evidence>
<feature type="transmembrane region" description="Helical" evidence="16">
    <location>
        <begin position="301"/>
        <end position="319"/>
    </location>
</feature>
<evidence type="ECO:0000259" key="17">
    <source>
        <dbReference type="Pfam" id="PF00361"/>
    </source>
</evidence>
<keyword evidence="7" id="KW-0999">Mitochondrion inner membrane</keyword>
<evidence type="ECO:0000256" key="16">
    <source>
        <dbReference type="RuleBase" id="RU003404"/>
    </source>
</evidence>
<evidence type="ECO:0000256" key="3">
    <source>
        <dbReference type="ARBA" id="ARBA00021096"/>
    </source>
</evidence>
<evidence type="ECO:0000256" key="4">
    <source>
        <dbReference type="ARBA" id="ARBA00022448"/>
    </source>
</evidence>
<dbReference type="GO" id="GO:0015990">
    <property type="term" value="P:electron transport coupled proton transport"/>
    <property type="evidence" value="ECO:0007669"/>
    <property type="project" value="TreeGrafter"/>
</dbReference>
<evidence type="ECO:0000256" key="1">
    <source>
        <dbReference type="ARBA" id="ARBA00004448"/>
    </source>
</evidence>
<evidence type="ECO:0000256" key="7">
    <source>
        <dbReference type="ARBA" id="ARBA00022792"/>
    </source>
</evidence>
<evidence type="ECO:0000256" key="11">
    <source>
        <dbReference type="ARBA" id="ARBA00023027"/>
    </source>
</evidence>
<feature type="transmembrane region" description="Helical" evidence="16">
    <location>
        <begin position="454"/>
        <end position="473"/>
    </location>
</feature>
<dbReference type="InterPro" id="IPR001516">
    <property type="entry name" value="Proton_antipo_N"/>
</dbReference>
<dbReference type="Pfam" id="PF00662">
    <property type="entry name" value="Proton_antipo_N"/>
    <property type="match status" value="1"/>
</dbReference>
<keyword evidence="12 16" id="KW-0830">Ubiquinone</keyword>
<feature type="transmembrane region" description="Helical" evidence="16">
    <location>
        <begin position="415"/>
        <end position="434"/>
    </location>
</feature>
<organism evidence="20">
    <name type="scientific">Eualetes tulipa</name>
    <dbReference type="NCBI Taxonomy" id="765164"/>
    <lineage>
        <taxon>Eukaryota</taxon>
        <taxon>Metazoa</taxon>
        <taxon>Spiralia</taxon>
        <taxon>Lophotrochozoa</taxon>
        <taxon>Mollusca</taxon>
        <taxon>Gastropoda</taxon>
        <taxon>Caenogastropoda</taxon>
        <taxon>Littorinimorpha</taxon>
        <taxon>Vermetoidea</taxon>
        <taxon>Vermetidae</taxon>
        <taxon>Eualetes</taxon>
    </lineage>
</organism>
<evidence type="ECO:0000256" key="10">
    <source>
        <dbReference type="ARBA" id="ARBA00022989"/>
    </source>
</evidence>
<dbReference type="GeneID" id="9830143"/>
<dbReference type="AlphaFoldDB" id="E2FLT4"/>
<feature type="domain" description="NADH-Ubiquinone oxidoreductase (complex I) chain 5 N-terminal" evidence="18">
    <location>
        <begin position="41"/>
        <end position="89"/>
    </location>
</feature>
<dbReference type="Pfam" id="PF06455">
    <property type="entry name" value="NADH5_C"/>
    <property type="match status" value="1"/>
</dbReference>
<dbReference type="GO" id="GO:0005743">
    <property type="term" value="C:mitochondrial inner membrane"/>
    <property type="evidence" value="ECO:0007669"/>
    <property type="project" value="UniProtKB-SubCell"/>
</dbReference>
<feature type="domain" description="NADH:quinone oxidoreductase/Mrp antiporter transmembrane" evidence="17">
    <location>
        <begin position="109"/>
        <end position="384"/>
    </location>
</feature>
<sequence length="569" mass="63210">MMPKITSTLAACMLMLSTALFPTLLYFMSTHMSLFLDWTILSVGSSMITMPIVVDWISLSFSVVVCTISGCVFCFSSSYMSHDPFLKRFIYLVLMFVLSMNFLIYIVSLPALLLGWDGLGIVSFALVVYYQNMKSLNAGMLTVLMNRVGDVMILLSIGLLVLQGHWMVPHMWDFSMSSWVCFMIMVAGMTKSAQIPFSSWLPAAMAAPTPVSALVHSSTLVTAGVYLLVRFNTFLSSFPFYSTMLLLMSVMTLMMAGLGANFENDLKKIIALSTLSQLGVMMLSLSMGAVFLALFHLYTHALFKALLFLCAGSIIHTSMNSQDLRFMGMSYLQLPYTTACLNVANLSLCGAPFLSGFYSKDLILETGLHSDMNLLLLVLIMLATGLTSAYSIRLSLSSLWGSSSATSFHGKSEDYYSLVSMTMLTTLAISSGVLFQSLILDFNTMYLLPVHMKVLPTVMVLLGVYWAGFLWDAHTMKPNLEMSFMSGMWFLAPLCSQPVVKLSMLLGTHVVRSVDEGWLEILGGQGLYMIFSSMSRTLQRTMVVVMHFMVVYVFVFMLLFFLSVLLLYD</sequence>
<feature type="transmembrane region" description="Helical" evidence="16">
    <location>
        <begin position="269"/>
        <end position="295"/>
    </location>
</feature>
<feature type="transmembrane region" description="Helical" evidence="16">
    <location>
        <begin position="89"/>
        <end position="107"/>
    </location>
</feature>
<keyword evidence="10 16" id="KW-1133">Transmembrane helix</keyword>
<evidence type="ECO:0000313" key="20">
    <source>
        <dbReference type="EMBL" id="ADI79400.1"/>
    </source>
</evidence>
<comment type="function">
    <text evidence="16">Core subunit of the mitochondrial membrane respiratory chain NADH dehydrogenase (Complex I) which catalyzes electron transfer from NADH through the respiratory chain, using ubiquinone as an electron acceptor. Essential for the catalytic activity and assembly of complex I.</text>
</comment>
<dbReference type="EMBL" id="HM174254">
    <property type="protein sequence ID" value="ADI79400.1"/>
    <property type="molecule type" value="Genomic_DNA"/>
</dbReference>
<evidence type="ECO:0000259" key="18">
    <source>
        <dbReference type="Pfam" id="PF00662"/>
    </source>
</evidence>
<comment type="similarity">
    <text evidence="16">Belongs to the complex I subunit 5 family.</text>
</comment>
<feature type="transmembrane region" description="Helical" evidence="16">
    <location>
        <begin position="59"/>
        <end position="77"/>
    </location>
</feature>
<dbReference type="GO" id="GO:0008137">
    <property type="term" value="F:NADH dehydrogenase (ubiquinone) activity"/>
    <property type="evidence" value="ECO:0007669"/>
    <property type="project" value="UniProtKB-EC"/>
</dbReference>
<evidence type="ECO:0000256" key="9">
    <source>
        <dbReference type="ARBA" id="ARBA00022982"/>
    </source>
</evidence>
<keyword evidence="13 16" id="KW-0496">Mitochondrion</keyword>